<comment type="subcellular location">
    <subcellularLocation>
        <location evidence="1">Membrane</location>
        <topology evidence="1">Multi-pass membrane protein</topology>
    </subcellularLocation>
</comment>
<evidence type="ECO:0000256" key="3">
    <source>
        <dbReference type="ARBA" id="ARBA00022989"/>
    </source>
</evidence>
<dbReference type="Proteomes" id="UP000827092">
    <property type="component" value="Unassembled WGS sequence"/>
</dbReference>
<organism evidence="7 8">
    <name type="scientific">Oedothorax gibbosus</name>
    <dbReference type="NCBI Taxonomy" id="931172"/>
    <lineage>
        <taxon>Eukaryota</taxon>
        <taxon>Metazoa</taxon>
        <taxon>Ecdysozoa</taxon>
        <taxon>Arthropoda</taxon>
        <taxon>Chelicerata</taxon>
        <taxon>Arachnida</taxon>
        <taxon>Araneae</taxon>
        <taxon>Araneomorphae</taxon>
        <taxon>Entelegynae</taxon>
        <taxon>Araneoidea</taxon>
        <taxon>Linyphiidae</taxon>
        <taxon>Erigoninae</taxon>
        <taxon>Oedothorax</taxon>
    </lineage>
</organism>
<dbReference type="PROSITE" id="PS50186">
    <property type="entry name" value="DEP"/>
    <property type="match status" value="1"/>
</dbReference>
<dbReference type="InterPro" id="IPR036390">
    <property type="entry name" value="WH_DNA-bd_sf"/>
</dbReference>
<dbReference type="Pfam" id="PF03547">
    <property type="entry name" value="Mem_trans"/>
    <property type="match status" value="1"/>
</dbReference>
<feature type="transmembrane region" description="Helical" evidence="5">
    <location>
        <begin position="84"/>
        <end position="104"/>
    </location>
</feature>
<evidence type="ECO:0000313" key="8">
    <source>
        <dbReference type="Proteomes" id="UP000827092"/>
    </source>
</evidence>
<dbReference type="InterPro" id="IPR051832">
    <property type="entry name" value="mTOR-Rac_regulators"/>
</dbReference>
<name>A0AAV6UXY9_9ARAC</name>
<evidence type="ECO:0000256" key="5">
    <source>
        <dbReference type="SAM" id="Phobius"/>
    </source>
</evidence>
<feature type="transmembrane region" description="Helical" evidence="5">
    <location>
        <begin position="256"/>
        <end position="280"/>
    </location>
</feature>
<comment type="caution">
    <text evidence="7">The sequence shown here is derived from an EMBL/GenBank/DDBJ whole genome shotgun (WGS) entry which is preliminary data.</text>
</comment>
<proteinExistence type="predicted"/>
<dbReference type="EMBL" id="JAFNEN010000219">
    <property type="protein sequence ID" value="KAG8189220.1"/>
    <property type="molecule type" value="Genomic_DNA"/>
</dbReference>
<accession>A0AAV6UXY9</accession>
<reference evidence="7 8" key="1">
    <citation type="journal article" date="2022" name="Nat. Ecol. Evol.">
        <title>A masculinizing supergene underlies an exaggerated male reproductive morph in a spider.</title>
        <authorList>
            <person name="Hendrickx F."/>
            <person name="De Corte Z."/>
            <person name="Sonet G."/>
            <person name="Van Belleghem S.M."/>
            <person name="Kostlbacher S."/>
            <person name="Vangestel C."/>
        </authorList>
    </citation>
    <scope>NUCLEOTIDE SEQUENCE [LARGE SCALE GENOMIC DNA]</scope>
    <source>
        <strain evidence="7">W744_W776</strain>
    </source>
</reference>
<keyword evidence="2 5" id="KW-0812">Transmembrane</keyword>
<dbReference type="GO" id="GO:0030514">
    <property type="term" value="P:negative regulation of BMP signaling pathway"/>
    <property type="evidence" value="ECO:0007669"/>
    <property type="project" value="TreeGrafter"/>
</dbReference>
<evidence type="ECO:0000259" key="6">
    <source>
        <dbReference type="PROSITE" id="PS50186"/>
    </source>
</evidence>
<evidence type="ECO:0000313" key="7">
    <source>
        <dbReference type="EMBL" id="KAG8189220.1"/>
    </source>
</evidence>
<dbReference type="Gene3D" id="1.10.10.10">
    <property type="entry name" value="Winged helix-like DNA-binding domain superfamily/Winged helix DNA-binding domain"/>
    <property type="match status" value="1"/>
</dbReference>
<dbReference type="InterPro" id="IPR036388">
    <property type="entry name" value="WH-like_DNA-bd_sf"/>
</dbReference>
<feature type="domain" description="DEP" evidence="6">
    <location>
        <begin position="727"/>
        <end position="794"/>
    </location>
</feature>
<keyword evidence="8" id="KW-1185">Reference proteome</keyword>
<feature type="transmembrane region" description="Helical" evidence="5">
    <location>
        <begin position="611"/>
        <end position="631"/>
    </location>
</feature>
<feature type="transmembrane region" description="Helical" evidence="5">
    <location>
        <begin position="146"/>
        <end position="166"/>
    </location>
</feature>
<dbReference type="PANTHER" id="PTHR22829:SF5">
    <property type="entry name" value="INTEGRAL MEMBRANE PROTEIN GPR155"/>
    <property type="match status" value="1"/>
</dbReference>
<feature type="transmembrane region" description="Helical" evidence="5">
    <location>
        <begin position="651"/>
        <end position="670"/>
    </location>
</feature>
<dbReference type="GO" id="GO:0055085">
    <property type="term" value="P:transmembrane transport"/>
    <property type="evidence" value="ECO:0007669"/>
    <property type="project" value="InterPro"/>
</dbReference>
<feature type="transmembrane region" description="Helical" evidence="5">
    <location>
        <begin position="466"/>
        <end position="489"/>
    </location>
</feature>
<feature type="transmembrane region" description="Helical" evidence="5">
    <location>
        <begin position="509"/>
        <end position="530"/>
    </location>
</feature>
<dbReference type="SMART" id="SM00049">
    <property type="entry name" value="DEP"/>
    <property type="match status" value="1"/>
</dbReference>
<evidence type="ECO:0000256" key="1">
    <source>
        <dbReference type="ARBA" id="ARBA00004141"/>
    </source>
</evidence>
<feature type="transmembrane region" description="Helical" evidence="5">
    <location>
        <begin position="300"/>
        <end position="317"/>
    </location>
</feature>
<evidence type="ECO:0000256" key="4">
    <source>
        <dbReference type="ARBA" id="ARBA00023136"/>
    </source>
</evidence>
<dbReference type="GO" id="GO:0035556">
    <property type="term" value="P:intracellular signal transduction"/>
    <property type="evidence" value="ECO:0007669"/>
    <property type="project" value="InterPro"/>
</dbReference>
<dbReference type="InterPro" id="IPR004776">
    <property type="entry name" value="Mem_transp_PIN-like"/>
</dbReference>
<evidence type="ECO:0000256" key="2">
    <source>
        <dbReference type="ARBA" id="ARBA00022692"/>
    </source>
</evidence>
<protein>
    <recommendedName>
        <fullName evidence="6">DEP domain-containing protein</fullName>
    </recommendedName>
</protein>
<gene>
    <name evidence="7" type="ORF">JTE90_013752</name>
</gene>
<feature type="transmembrane region" description="Helical" evidence="5">
    <location>
        <begin position="431"/>
        <end position="454"/>
    </location>
</feature>
<dbReference type="SUPFAM" id="SSF46785">
    <property type="entry name" value="Winged helix' DNA-binding domain"/>
    <property type="match status" value="1"/>
</dbReference>
<sequence>MANISLIATTCDHAYDVLPFKDFAPTLAQCYLLVIIGYAIAKFQLLSAADTRGVSAFVGYIGMPGIICITLADADFGDLRWELVLALFLGKCFIFVLVAGVTLVINRNIGIAGLLAVFCVHTNDLPVGNPLMSSIYKTYRPHMMKYLFLMPAMTMVIFVPVGTFMLEIHKVRQDRKNNSFTFNCRDVSKKEISSILQSLYKSLPVIISSTLGILLNLTFREKLPSTIHQPIEAIAATVPGCVLSILGFNMVRKERYLLTSSVITATVLLSVKMFITPIVTHTLTRLLTNGSESSKDLSDFAVLYGILSPATGIFLSGQEFRKPIAAMSAALIISSFLCFPSSYVVGRFTVGGTTCQLDEYIPLLKKVLLWIASLSLFCDIFVAISIFWKKKWNMVPYCYILCLVLTQLLVSCSVIIWNTFQDQQMIAFSQMVIYCVGEITDYFWVGTIAAIFAPMNCFSAVFHKRVPVISFIMFIMFAVFICVICLIPYNDDRQAYIVGSLNSTFEYYQLIIFSIFQALAVTVTAICLLLHSQKKSTPEVPLNTTTKIEQGFDNPSFSMDTEEVTVTHYKKNRSMSILSVLSLQEEADLYCEEALQDGGQSEMSSNERTNWTFRLFSLLLILLITTSLKLISNLYKLFNSNALEIIIPLEFLQSSLFVGQGFFIFLTFGIDARTISIEVTRWWRKIFHGKEEFVQSSFEKYDKSAVSLFCNQFRSYYFKLCFESLAKDRKWKVNSYKYSFWGHQLVDWMIQEGVAKDDVEAEEMGQKLAVGGIISHVTGAHNFHDAPYLYYFLRKPITHSTE</sequence>
<feature type="transmembrane region" description="Helical" evidence="5">
    <location>
        <begin position="53"/>
        <end position="72"/>
    </location>
</feature>
<keyword evidence="4 5" id="KW-0472">Membrane</keyword>
<feature type="transmembrane region" description="Helical" evidence="5">
    <location>
        <begin position="367"/>
        <end position="388"/>
    </location>
</feature>
<keyword evidence="3 5" id="KW-1133">Transmembrane helix</keyword>
<dbReference type="GO" id="GO:0016020">
    <property type="term" value="C:membrane"/>
    <property type="evidence" value="ECO:0007669"/>
    <property type="project" value="UniProtKB-SubCell"/>
</dbReference>
<feature type="transmembrane region" description="Helical" evidence="5">
    <location>
        <begin position="324"/>
        <end position="343"/>
    </location>
</feature>
<dbReference type="PANTHER" id="PTHR22829">
    <property type="entry name" value="DEP DOMAIN PROTEIN"/>
    <property type="match status" value="1"/>
</dbReference>
<feature type="transmembrane region" description="Helical" evidence="5">
    <location>
        <begin position="397"/>
        <end position="419"/>
    </location>
</feature>
<feature type="transmembrane region" description="Helical" evidence="5">
    <location>
        <begin position="231"/>
        <end position="249"/>
    </location>
</feature>
<dbReference type="AlphaFoldDB" id="A0AAV6UXY9"/>
<dbReference type="InterPro" id="IPR000591">
    <property type="entry name" value="DEP_dom"/>
</dbReference>
<dbReference type="Pfam" id="PF00610">
    <property type="entry name" value="DEP"/>
    <property type="match status" value="1"/>
</dbReference>
<feature type="transmembrane region" description="Helical" evidence="5">
    <location>
        <begin position="23"/>
        <end position="41"/>
    </location>
</feature>